<proteinExistence type="predicted"/>
<dbReference type="SUPFAM" id="SSF75169">
    <property type="entry name" value="DsrEFH-like"/>
    <property type="match status" value="1"/>
</dbReference>
<dbReference type="STRING" id="1529.SAMN04487885_104146"/>
<dbReference type="EMBL" id="FOOE01000004">
    <property type="protein sequence ID" value="SFF62085.1"/>
    <property type="molecule type" value="Genomic_DNA"/>
</dbReference>
<dbReference type="Proteomes" id="UP000182135">
    <property type="component" value="Unassembled WGS sequence"/>
</dbReference>
<dbReference type="InterPro" id="IPR027396">
    <property type="entry name" value="DsrEFH-like"/>
</dbReference>
<dbReference type="PANTHER" id="PTHR37691">
    <property type="entry name" value="BLR3518 PROTEIN"/>
    <property type="match status" value="1"/>
</dbReference>
<keyword evidence="2" id="KW-1185">Reference proteome</keyword>
<sequence>MKVLYHIDEESKWHMVLENTKNMLKYGKENNEEFEIEIVANGIAVMGLIEHVAQKSKLYLEMDELSKEKVKFAACKNALNKFNPENSPMCAFATIVPAGVVEIAKKQQEGYSYIRP</sequence>
<evidence type="ECO:0000313" key="2">
    <source>
        <dbReference type="Proteomes" id="UP000182135"/>
    </source>
</evidence>
<evidence type="ECO:0000313" key="1">
    <source>
        <dbReference type="EMBL" id="SFF62085.1"/>
    </source>
</evidence>
<protein>
    <submittedName>
        <fullName evidence="1">Uncharacterized protein</fullName>
    </submittedName>
</protein>
<name>A0A1I2K4H2_9CLOT</name>
<dbReference type="InterPro" id="IPR003787">
    <property type="entry name" value="Sulphur_relay_DsrE/F-like"/>
</dbReference>
<accession>A0A1I2K4H2</accession>
<gene>
    <name evidence="1" type="ORF">SAMN04487885_104146</name>
</gene>
<organism evidence="1 2">
    <name type="scientific">Clostridium cadaveris</name>
    <dbReference type="NCBI Taxonomy" id="1529"/>
    <lineage>
        <taxon>Bacteria</taxon>
        <taxon>Bacillati</taxon>
        <taxon>Bacillota</taxon>
        <taxon>Clostridia</taxon>
        <taxon>Eubacteriales</taxon>
        <taxon>Clostridiaceae</taxon>
        <taxon>Clostridium</taxon>
    </lineage>
</organism>
<reference evidence="1 2" key="1">
    <citation type="submission" date="2016-10" db="EMBL/GenBank/DDBJ databases">
        <authorList>
            <person name="de Groot N.N."/>
        </authorList>
    </citation>
    <scope>NUCLEOTIDE SEQUENCE [LARGE SCALE GENOMIC DNA]</scope>
    <source>
        <strain evidence="1 2">NLAE-zl-G419</strain>
    </source>
</reference>
<dbReference type="AlphaFoldDB" id="A0A1I2K4H2"/>
<dbReference type="Gene3D" id="3.40.1260.10">
    <property type="entry name" value="DsrEFH-like"/>
    <property type="match status" value="1"/>
</dbReference>
<dbReference type="PANTHER" id="PTHR37691:SF1">
    <property type="entry name" value="BLR3518 PROTEIN"/>
    <property type="match status" value="1"/>
</dbReference>
<dbReference type="GeneID" id="90543834"/>
<dbReference type="eggNOG" id="COG1416">
    <property type="taxonomic scope" value="Bacteria"/>
</dbReference>
<dbReference type="Pfam" id="PF02635">
    <property type="entry name" value="DsrE"/>
    <property type="match status" value="1"/>
</dbReference>
<dbReference type="RefSeq" id="WP_027637428.1">
    <property type="nucleotide sequence ID" value="NZ_CP076620.1"/>
</dbReference>
<dbReference type="OrthoDB" id="6412948at2"/>